<keyword evidence="2" id="KW-0732">Signal</keyword>
<evidence type="ECO:0000256" key="2">
    <source>
        <dbReference type="SAM" id="SignalP"/>
    </source>
</evidence>
<keyword evidence="1" id="KW-0175">Coiled coil</keyword>
<gene>
    <name evidence="3" type="ORF">DWV00_13260</name>
</gene>
<dbReference type="OrthoDB" id="8595775at2"/>
<reference evidence="3 4" key="1">
    <citation type="submission" date="2018-08" db="EMBL/GenBank/DDBJ databases">
        <title>Paraburkholderia sp. DHOM06 isolated from forest soil.</title>
        <authorList>
            <person name="Gao Z.-H."/>
            <person name="Qiu L.-H."/>
        </authorList>
    </citation>
    <scope>NUCLEOTIDE SEQUENCE [LARGE SCALE GENOMIC DNA]</scope>
    <source>
        <strain evidence="3 4">DHOM06</strain>
    </source>
</reference>
<dbReference type="EMBL" id="QRGA01000007">
    <property type="protein sequence ID" value="RDU98281.1"/>
    <property type="molecule type" value="Genomic_DNA"/>
</dbReference>
<sequence>MNYLVTRATRLTLCSSIIIALAACGHSTPSESDAKQAVKASLGDCKYVSMSDFEKVNGQQGDDENHYEVQIKYKLTLEADSDQRDKLETHLDRMKERNKLIKEEEQIRVSFMNQGRGSDANNDATWKDLDQKQQTLYRQLTTTYGPATFVQELGHACPNFSSSVLGDLVSKTDDVAFDGKNTVDYSGTIAMVKTDNGWQADR</sequence>
<feature type="coiled-coil region" evidence="1">
    <location>
        <begin position="77"/>
        <end position="104"/>
    </location>
</feature>
<name>A0A3D8K0Z9_9BURK</name>
<protein>
    <submittedName>
        <fullName evidence="3">Uncharacterized protein</fullName>
    </submittedName>
</protein>
<feature type="chain" id="PRO_5017822737" evidence="2">
    <location>
        <begin position="23"/>
        <end position="202"/>
    </location>
</feature>
<comment type="caution">
    <text evidence="3">The sequence shown here is derived from an EMBL/GenBank/DDBJ whole genome shotgun (WGS) entry which is preliminary data.</text>
</comment>
<evidence type="ECO:0000313" key="3">
    <source>
        <dbReference type="EMBL" id="RDU98281.1"/>
    </source>
</evidence>
<accession>A0A3D8K0Z9</accession>
<evidence type="ECO:0000313" key="4">
    <source>
        <dbReference type="Proteomes" id="UP000256838"/>
    </source>
</evidence>
<proteinExistence type="predicted"/>
<feature type="signal peptide" evidence="2">
    <location>
        <begin position="1"/>
        <end position="22"/>
    </location>
</feature>
<dbReference type="PROSITE" id="PS51257">
    <property type="entry name" value="PROKAR_LIPOPROTEIN"/>
    <property type="match status" value="1"/>
</dbReference>
<organism evidence="3 4">
    <name type="scientific">Trinickia dinghuensis</name>
    <dbReference type="NCBI Taxonomy" id="2291023"/>
    <lineage>
        <taxon>Bacteria</taxon>
        <taxon>Pseudomonadati</taxon>
        <taxon>Pseudomonadota</taxon>
        <taxon>Betaproteobacteria</taxon>
        <taxon>Burkholderiales</taxon>
        <taxon>Burkholderiaceae</taxon>
        <taxon>Trinickia</taxon>
    </lineage>
</organism>
<dbReference type="AlphaFoldDB" id="A0A3D8K0Z9"/>
<dbReference type="RefSeq" id="WP_115534039.1">
    <property type="nucleotide sequence ID" value="NZ_QRGA01000007.1"/>
</dbReference>
<keyword evidence="4" id="KW-1185">Reference proteome</keyword>
<dbReference type="Proteomes" id="UP000256838">
    <property type="component" value="Unassembled WGS sequence"/>
</dbReference>
<evidence type="ECO:0000256" key="1">
    <source>
        <dbReference type="SAM" id="Coils"/>
    </source>
</evidence>